<feature type="compositionally biased region" description="Basic and acidic residues" evidence="6">
    <location>
        <begin position="236"/>
        <end position="249"/>
    </location>
</feature>
<evidence type="ECO:0000313" key="8">
    <source>
        <dbReference type="EMBL" id="KTW31936.1"/>
    </source>
</evidence>
<feature type="region of interest" description="Disordered" evidence="6">
    <location>
        <begin position="200"/>
        <end position="249"/>
    </location>
</feature>
<dbReference type="InterPro" id="IPR013105">
    <property type="entry name" value="TPR_2"/>
</dbReference>
<accession>A0A0W4ZUD6</accession>
<feature type="compositionally biased region" description="Acidic residues" evidence="6">
    <location>
        <begin position="221"/>
        <end position="235"/>
    </location>
</feature>
<dbReference type="RefSeq" id="XP_018230628.1">
    <property type="nucleotide sequence ID" value="XM_018372885.1"/>
</dbReference>
<evidence type="ECO:0000256" key="1">
    <source>
        <dbReference type="ARBA" id="ARBA00004496"/>
    </source>
</evidence>
<dbReference type="AlphaFoldDB" id="A0A0W4ZUD6"/>
<dbReference type="Gene3D" id="1.10.260.100">
    <property type="match status" value="2"/>
</dbReference>
<gene>
    <name evidence="8" type="ORF">T551_00619</name>
</gene>
<dbReference type="EMBL" id="LFWA01000003">
    <property type="protein sequence ID" value="KTW31936.1"/>
    <property type="molecule type" value="Genomic_DNA"/>
</dbReference>
<feature type="repeat" description="TPR" evidence="5">
    <location>
        <begin position="70"/>
        <end position="103"/>
    </location>
</feature>
<dbReference type="InterPro" id="IPR006636">
    <property type="entry name" value="STI1_HS-bd"/>
</dbReference>
<comment type="subcellular location">
    <subcellularLocation>
        <location evidence="1">Cytoplasm</location>
    </subcellularLocation>
</comment>
<evidence type="ECO:0000256" key="4">
    <source>
        <dbReference type="ARBA" id="ARBA00022803"/>
    </source>
</evidence>
<dbReference type="SUPFAM" id="SSF48452">
    <property type="entry name" value="TPR-like"/>
    <property type="match status" value="3"/>
</dbReference>
<dbReference type="GO" id="GO:0005737">
    <property type="term" value="C:cytoplasm"/>
    <property type="evidence" value="ECO:0007669"/>
    <property type="project" value="UniProtKB-SubCell"/>
</dbReference>
<dbReference type="Pfam" id="PF13424">
    <property type="entry name" value="TPR_12"/>
    <property type="match status" value="1"/>
</dbReference>
<evidence type="ECO:0000256" key="3">
    <source>
        <dbReference type="ARBA" id="ARBA00022737"/>
    </source>
</evidence>
<evidence type="ECO:0000313" key="9">
    <source>
        <dbReference type="Proteomes" id="UP000053447"/>
    </source>
</evidence>
<keyword evidence="3" id="KW-0677">Repeat</keyword>
<dbReference type="FunFam" id="1.25.40.10:FF:000010">
    <property type="entry name" value="Stress-induced phosphoprotein 1"/>
    <property type="match status" value="1"/>
</dbReference>
<keyword evidence="9" id="KW-1185">Reference proteome</keyword>
<name>A0A0W4ZUD6_PNEJ7</name>
<dbReference type="Proteomes" id="UP000053447">
    <property type="component" value="Unassembled WGS sequence"/>
</dbReference>
<evidence type="ECO:0000256" key="6">
    <source>
        <dbReference type="SAM" id="MobiDB-lite"/>
    </source>
</evidence>
<dbReference type="InterPro" id="IPR011990">
    <property type="entry name" value="TPR-like_helical_dom_sf"/>
</dbReference>
<dbReference type="Pfam" id="PF13181">
    <property type="entry name" value="TPR_8"/>
    <property type="match status" value="1"/>
</dbReference>
<dbReference type="STRING" id="1408657.A0A0W4ZUD6"/>
<dbReference type="InterPro" id="IPR019734">
    <property type="entry name" value="TPR_rpt"/>
</dbReference>
<feature type="domain" description="STI1" evidence="7">
    <location>
        <begin position="140"/>
        <end position="179"/>
    </location>
</feature>
<feature type="repeat" description="TPR" evidence="5">
    <location>
        <begin position="380"/>
        <end position="413"/>
    </location>
</feature>
<dbReference type="Gene3D" id="1.25.40.10">
    <property type="entry name" value="Tetratricopeptide repeat domain"/>
    <property type="match status" value="3"/>
</dbReference>
<evidence type="ECO:0000259" key="7">
    <source>
        <dbReference type="SMART" id="SM00727"/>
    </source>
</evidence>
<proteinExistence type="predicted"/>
<feature type="repeat" description="TPR" evidence="5">
    <location>
        <begin position="36"/>
        <end position="69"/>
    </location>
</feature>
<evidence type="ECO:0000256" key="2">
    <source>
        <dbReference type="ARBA" id="ARBA00022490"/>
    </source>
</evidence>
<dbReference type="Pfam" id="PF17830">
    <property type="entry name" value="STI1-HOP_DP"/>
    <property type="match status" value="2"/>
</dbReference>
<dbReference type="SMART" id="SM00727">
    <property type="entry name" value="STI1"/>
    <property type="match status" value="2"/>
</dbReference>
<organism evidence="8 9">
    <name type="scientific">Pneumocystis jirovecii (strain RU7)</name>
    <name type="common">Human pneumocystis pneumonia agent</name>
    <dbReference type="NCBI Taxonomy" id="1408657"/>
    <lineage>
        <taxon>Eukaryota</taxon>
        <taxon>Fungi</taxon>
        <taxon>Dikarya</taxon>
        <taxon>Ascomycota</taxon>
        <taxon>Taphrinomycotina</taxon>
        <taxon>Pneumocystomycetes</taxon>
        <taxon>Pneumocystaceae</taxon>
        <taxon>Pneumocystis</taxon>
    </lineage>
</organism>
<dbReference type="Pfam" id="PF07719">
    <property type="entry name" value="TPR_2"/>
    <property type="match status" value="1"/>
</dbReference>
<feature type="domain" description="STI1" evidence="7">
    <location>
        <begin position="521"/>
        <end position="560"/>
    </location>
</feature>
<dbReference type="GO" id="GO:0051879">
    <property type="term" value="F:Hsp90 protein binding"/>
    <property type="evidence" value="ECO:0007669"/>
    <property type="project" value="TreeGrafter"/>
</dbReference>
<dbReference type="FunFam" id="1.25.40.10:FF:000020">
    <property type="entry name" value="Stress-induced phosphoprotein 1"/>
    <property type="match status" value="1"/>
</dbReference>
<dbReference type="OrthoDB" id="2423701at2759"/>
<dbReference type="PANTHER" id="PTHR22904:SF523">
    <property type="entry name" value="STRESS-INDUCED-PHOSPHOPROTEIN 1"/>
    <property type="match status" value="1"/>
</dbReference>
<dbReference type="eggNOG" id="KOG0548">
    <property type="taxonomic scope" value="Eukaryota"/>
</dbReference>
<comment type="caution">
    <text evidence="8">The sequence shown here is derived from an EMBL/GenBank/DDBJ whole genome shotgun (WGS) entry which is preliminary data.</text>
</comment>
<dbReference type="InterPro" id="IPR041243">
    <property type="entry name" value="STI1/HOP_DP"/>
</dbReference>
<keyword evidence="4 5" id="KW-0802">TPR repeat</keyword>
<sequence length="574" mass="65538">MSEEIRQEANSLFSAKKYEEAIKMYTEAITLEPGNHVLYSNRSACYASLKNFDEALKDALKCIEINPNWAKGWSRKGVALHGKGNLEESKHAYEKGLELEPENQQIKAALKTVEESISRDFSKNFQKNDPFTQIAMKLNSPDFLSKVASNPKTSGLLSNPQFMEKLKKIQENPRIIFQELNDPNMASILPLLLGLDTDTSNHINGDSKETHSPPSEKSSESEVEADQELMEEDEDTKAQRENKEKAEKEKALGNECYKKRQFEKSVQHYLSAWEIYKDITYLTNCSAAYYEDGKYEECIKCCEEAITYGREVLADFKLIARAFGRIGTAYMKQENYELAIKNFNSSLTEHRTPDILKKLREAEKIKEEKDRLAYIDHNKADEAREQGNKLFKEGDFGGAIKMYSEMIKRSPDDPRGYGNRAAAYIKVMSMVEALKDCEKAISLDPNFTKAYIRKASCYFTMKEYNKCIDACHSATKADENSNNKGMHAKEIEAQLQKCMSAMYAQRENETEEQTLQRIQNDPEILSILQDPVMQSILNQARENPAALEEHMKNAQVASKIQKLIHSGVIKLSRR</sequence>
<reference evidence="9" key="1">
    <citation type="journal article" date="2016" name="Nat. Commun.">
        <title>Genome analysis of three Pneumocystis species reveals adaptation mechanisms to life exclusively in mammalian hosts.</title>
        <authorList>
            <person name="Ma L."/>
            <person name="Chen Z."/>
            <person name="Huang D.W."/>
            <person name="Kutty G."/>
            <person name="Ishihara M."/>
            <person name="Wang H."/>
            <person name="Abouelleil A."/>
            <person name="Bishop L."/>
            <person name="Davey E."/>
            <person name="Deng R."/>
            <person name="Deng X."/>
            <person name="Fan L."/>
            <person name="Fantoni G."/>
            <person name="Fitzgerald M."/>
            <person name="Gogineni E."/>
            <person name="Goldberg J.M."/>
            <person name="Handley G."/>
            <person name="Hu X."/>
            <person name="Huber C."/>
            <person name="Jiao X."/>
            <person name="Jones K."/>
            <person name="Levin J.Z."/>
            <person name="Liu Y."/>
            <person name="Macdonald P."/>
            <person name="Melnikov A."/>
            <person name="Raley C."/>
            <person name="Sassi M."/>
            <person name="Sherman B.T."/>
            <person name="Song X."/>
            <person name="Sykes S."/>
            <person name="Tran B."/>
            <person name="Walsh L."/>
            <person name="Xia Y."/>
            <person name="Yang J."/>
            <person name="Young S."/>
            <person name="Zeng Q."/>
            <person name="Zheng X."/>
            <person name="Stephens R."/>
            <person name="Nusbaum C."/>
            <person name="Birren B.W."/>
            <person name="Azadi P."/>
            <person name="Lempicki R.A."/>
            <person name="Cuomo C.A."/>
            <person name="Kovacs J.A."/>
        </authorList>
    </citation>
    <scope>NUCLEOTIDE SEQUENCE [LARGE SCALE GENOMIC DNA]</scope>
    <source>
        <strain evidence="9">RU7</strain>
    </source>
</reference>
<dbReference type="SMART" id="SM00028">
    <property type="entry name" value="TPR"/>
    <property type="match status" value="8"/>
</dbReference>
<feature type="repeat" description="TPR" evidence="5">
    <location>
        <begin position="2"/>
        <end position="35"/>
    </location>
</feature>
<protein>
    <recommendedName>
        <fullName evidence="7">STI1 domain-containing protein</fullName>
    </recommendedName>
</protein>
<dbReference type="FunFam" id="1.25.40.10:FF:000027">
    <property type="entry name" value="stress-induced-phosphoprotein 1 isoform X1"/>
    <property type="match status" value="1"/>
</dbReference>
<dbReference type="GO" id="GO:0042030">
    <property type="term" value="F:ATPase inhibitor activity"/>
    <property type="evidence" value="ECO:0007669"/>
    <property type="project" value="EnsemblFungi"/>
</dbReference>
<dbReference type="VEuPathDB" id="FungiDB:T551_00619"/>
<dbReference type="PROSITE" id="PS50005">
    <property type="entry name" value="TPR"/>
    <property type="match status" value="6"/>
</dbReference>
<keyword evidence="2" id="KW-0963">Cytoplasm</keyword>
<evidence type="ECO:0000256" key="5">
    <source>
        <dbReference type="PROSITE-ProRule" id="PRU00339"/>
    </source>
</evidence>
<dbReference type="FunFam" id="1.10.260.100:FF:000002">
    <property type="entry name" value="Stress-induced-phosphoprotein 1 (Hsp70/Hsp90-organizing)"/>
    <property type="match status" value="1"/>
</dbReference>
<dbReference type="PANTHER" id="PTHR22904">
    <property type="entry name" value="TPR REPEAT CONTAINING PROTEIN"/>
    <property type="match status" value="1"/>
</dbReference>
<feature type="repeat" description="TPR" evidence="5">
    <location>
        <begin position="320"/>
        <end position="353"/>
    </location>
</feature>
<dbReference type="Pfam" id="PF14559">
    <property type="entry name" value="TPR_19"/>
    <property type="match status" value="1"/>
</dbReference>
<dbReference type="GeneID" id="28939140"/>
<feature type="repeat" description="TPR" evidence="5">
    <location>
        <begin position="414"/>
        <end position="447"/>
    </location>
</feature>